<protein>
    <recommendedName>
        <fullName evidence="3 13">Membrane protein insertase YidC</fullName>
    </recommendedName>
    <alternativeName>
        <fullName evidence="12 13">Foldase YidC</fullName>
    </alternativeName>
    <alternativeName>
        <fullName evidence="11 13">Membrane integrase YidC</fullName>
    </alternativeName>
    <alternativeName>
        <fullName evidence="13">Membrane protein YidC</fullName>
    </alternativeName>
</protein>
<keyword evidence="10 13" id="KW-0143">Chaperone</keyword>
<dbReference type="GO" id="GO:0005886">
    <property type="term" value="C:plasma membrane"/>
    <property type="evidence" value="ECO:0007669"/>
    <property type="project" value="UniProtKB-SubCell"/>
</dbReference>
<dbReference type="PRINTS" id="PR01900">
    <property type="entry name" value="YIDCPROTEIN"/>
</dbReference>
<evidence type="ECO:0000259" key="14">
    <source>
        <dbReference type="Pfam" id="PF02096"/>
    </source>
</evidence>
<dbReference type="PANTHER" id="PTHR12428:SF65">
    <property type="entry name" value="CYTOCHROME C OXIDASE ASSEMBLY PROTEIN COX18, MITOCHONDRIAL"/>
    <property type="match status" value="1"/>
</dbReference>
<name>A0A5E4UEV1_9BURK</name>
<comment type="subunit">
    <text evidence="13">Interacts with the Sec translocase complex via SecD. Specifically interacts with transmembrane segments of nascent integral membrane proteins during membrane integration.</text>
</comment>
<dbReference type="RefSeq" id="WP_150555456.1">
    <property type="nucleotide sequence ID" value="NZ_CABPSC010000006.1"/>
</dbReference>
<keyword evidence="17" id="KW-1185">Reference proteome</keyword>
<dbReference type="EMBL" id="CABPSC010000006">
    <property type="protein sequence ID" value="VVD98565.1"/>
    <property type="molecule type" value="Genomic_DNA"/>
</dbReference>
<keyword evidence="6 13" id="KW-0812">Transmembrane</keyword>
<dbReference type="HAMAP" id="MF_01810">
    <property type="entry name" value="YidC_type1"/>
    <property type="match status" value="1"/>
</dbReference>
<dbReference type="Pfam" id="PF14849">
    <property type="entry name" value="YidC_periplas"/>
    <property type="match status" value="1"/>
</dbReference>
<feature type="transmembrane region" description="Helical" evidence="13">
    <location>
        <begin position="502"/>
        <end position="527"/>
    </location>
</feature>
<dbReference type="NCBIfam" id="NF002352">
    <property type="entry name" value="PRK01318.1-3"/>
    <property type="match status" value="1"/>
</dbReference>
<proteinExistence type="inferred from homology"/>
<dbReference type="InterPro" id="IPR047196">
    <property type="entry name" value="YidC_ALB_C"/>
</dbReference>
<evidence type="ECO:0000256" key="6">
    <source>
        <dbReference type="ARBA" id="ARBA00022692"/>
    </source>
</evidence>
<comment type="similarity">
    <text evidence="2 13">Belongs to the OXA1/ALB3/YidC family. Type 1 subfamily.</text>
</comment>
<dbReference type="InterPro" id="IPR028053">
    <property type="entry name" value="Membr_insert_YidC_N"/>
</dbReference>
<dbReference type="GO" id="GO:0051205">
    <property type="term" value="P:protein insertion into membrane"/>
    <property type="evidence" value="ECO:0007669"/>
    <property type="project" value="TreeGrafter"/>
</dbReference>
<feature type="transmembrane region" description="Helical" evidence="13">
    <location>
        <begin position="428"/>
        <end position="453"/>
    </location>
</feature>
<evidence type="ECO:0000256" key="1">
    <source>
        <dbReference type="ARBA" id="ARBA00004429"/>
    </source>
</evidence>
<comment type="subcellular location">
    <subcellularLocation>
        <location evidence="1">Cell inner membrane</location>
        <topology evidence="1">Multi-pass membrane protein</topology>
    </subcellularLocation>
    <subcellularLocation>
        <location evidence="13">Cell membrane</location>
        <topology evidence="13">Multi-pass membrane protein</topology>
    </subcellularLocation>
</comment>
<evidence type="ECO:0000256" key="13">
    <source>
        <dbReference type="HAMAP-Rule" id="MF_01810"/>
    </source>
</evidence>
<evidence type="ECO:0000256" key="5">
    <source>
        <dbReference type="ARBA" id="ARBA00022475"/>
    </source>
</evidence>
<dbReference type="Gene3D" id="2.70.98.90">
    <property type="match status" value="1"/>
</dbReference>
<dbReference type="Pfam" id="PF02096">
    <property type="entry name" value="60KD_IMP"/>
    <property type="match status" value="1"/>
</dbReference>
<dbReference type="InterPro" id="IPR019998">
    <property type="entry name" value="Membr_insert_YidC"/>
</dbReference>
<evidence type="ECO:0000256" key="3">
    <source>
        <dbReference type="ARBA" id="ARBA00015325"/>
    </source>
</evidence>
<dbReference type="GO" id="GO:0015031">
    <property type="term" value="P:protein transport"/>
    <property type="evidence" value="ECO:0007669"/>
    <property type="project" value="UniProtKB-KW"/>
</dbReference>
<dbReference type="Proteomes" id="UP000367825">
    <property type="component" value="Unassembled WGS sequence"/>
</dbReference>
<keyword evidence="5 13" id="KW-1003">Cell membrane</keyword>
<keyword evidence="7 13" id="KW-0653">Protein transport</keyword>
<evidence type="ECO:0000256" key="7">
    <source>
        <dbReference type="ARBA" id="ARBA00022927"/>
    </source>
</evidence>
<dbReference type="InterPro" id="IPR001708">
    <property type="entry name" value="YidC/ALB3/OXA1/COX18"/>
</dbReference>
<feature type="domain" description="Membrane insertase YidC/Oxa/ALB C-terminal" evidence="14">
    <location>
        <begin position="363"/>
        <end position="541"/>
    </location>
</feature>
<dbReference type="AlphaFoldDB" id="A0A5E4UEV1"/>
<evidence type="ECO:0000256" key="12">
    <source>
        <dbReference type="ARBA" id="ARBA00033342"/>
    </source>
</evidence>
<keyword evidence="9 13" id="KW-0472">Membrane</keyword>
<comment type="function">
    <text evidence="13">Required for the insertion and/or proper folding and/or complex formation of integral membrane proteins into the membrane. Involved in integration of membrane proteins that insert both dependently and independently of the Sec translocase complex, as well as at least some lipoproteins. Aids folding of multispanning membrane proteins.</text>
</comment>
<organism evidence="16 17">
    <name type="scientific">Pandoraea nosoerga</name>
    <dbReference type="NCBI Taxonomy" id="2508296"/>
    <lineage>
        <taxon>Bacteria</taxon>
        <taxon>Pseudomonadati</taxon>
        <taxon>Pseudomonadota</taxon>
        <taxon>Betaproteobacteria</taxon>
        <taxon>Burkholderiales</taxon>
        <taxon>Burkholderiaceae</taxon>
        <taxon>Pandoraea</taxon>
    </lineage>
</organism>
<comment type="caution">
    <text evidence="13">Lacks conserved residue(s) required for the propagation of feature annotation.</text>
</comment>
<dbReference type="NCBIfam" id="TIGR03592">
    <property type="entry name" value="yidC_oxa1_cterm"/>
    <property type="match status" value="1"/>
</dbReference>
<dbReference type="CDD" id="cd20070">
    <property type="entry name" value="5TM_YidC_Alb3"/>
    <property type="match status" value="1"/>
</dbReference>
<keyword evidence="4 13" id="KW-0813">Transport</keyword>
<evidence type="ECO:0000313" key="17">
    <source>
        <dbReference type="Proteomes" id="UP000367825"/>
    </source>
</evidence>
<evidence type="ECO:0000259" key="15">
    <source>
        <dbReference type="Pfam" id="PF14849"/>
    </source>
</evidence>
<dbReference type="PANTHER" id="PTHR12428">
    <property type="entry name" value="OXA1"/>
    <property type="match status" value="1"/>
</dbReference>
<evidence type="ECO:0000256" key="9">
    <source>
        <dbReference type="ARBA" id="ARBA00023136"/>
    </source>
</evidence>
<keyword evidence="8 13" id="KW-1133">Transmembrane helix</keyword>
<dbReference type="PRINTS" id="PR00701">
    <property type="entry name" value="60KDINNERMP"/>
</dbReference>
<sequence length="552" mass="61147">MDIKRTVLWVIFALSVVMLFDNWQRANGHSSLFFPTPEVSTPAATGGNKAPANDLPQAAAGNTAAAGNAPGNAPAAATAQKVRITTDVYEADISTQGGTLSFLALTKWPDAEEADKHVVLFDNTPSQQYFARTGLIGGDFPNHNDIFTLVPGPTTMTGDTLTVKFESPVKGGLQLVRAYTFHRGSYVIDVANTIVNKTDAPIKPTLYMELVRDGREISGAKFSHTFTGPTVYSSDEKFQKITFSDIDKDKAKYIKQSNDGWIGMVQHYFATAWIPKEGAARENYIGKLDNGLYRVGVKEPLASIPAGGTETVDARLFAGPQEEHMLEQIAPGLELTKDYGYFTILAKPLFWLLSKLHALIGNWGWAIIAVTVIIKLVFFPLSAASYKSMARMKEITPRMQALRERYKSDPQKMNAALMELYKTEKVNPFGGCIPILIQIPVFIALYWVLLSSVEMRGAPWLGWIHDLSTQDPYYILPVLMAVSMFIQTKLNPTPPDPMQAKMMMFMPLIFSVMFLFLPSGLVLYYVVNNTLSIAQQWSINRMLGTKKEKKAA</sequence>
<dbReference type="NCBIfam" id="TIGR03593">
    <property type="entry name" value="yidC_nterm"/>
    <property type="match status" value="1"/>
</dbReference>
<dbReference type="NCBIfam" id="NF002353">
    <property type="entry name" value="PRK01318.1-4"/>
    <property type="match status" value="1"/>
</dbReference>
<evidence type="ECO:0000256" key="4">
    <source>
        <dbReference type="ARBA" id="ARBA00022448"/>
    </source>
</evidence>
<evidence type="ECO:0000256" key="10">
    <source>
        <dbReference type="ARBA" id="ARBA00023186"/>
    </source>
</evidence>
<dbReference type="CDD" id="cd19961">
    <property type="entry name" value="EcYidC-like_peri"/>
    <property type="match status" value="1"/>
</dbReference>
<feature type="transmembrane region" description="Helical" evidence="13">
    <location>
        <begin position="363"/>
        <end position="383"/>
    </location>
</feature>
<evidence type="ECO:0000256" key="2">
    <source>
        <dbReference type="ARBA" id="ARBA00010527"/>
    </source>
</evidence>
<dbReference type="OrthoDB" id="9780552at2"/>
<accession>A0A5E4UEV1</accession>
<dbReference type="GO" id="GO:0032977">
    <property type="term" value="F:membrane insertase activity"/>
    <property type="evidence" value="ECO:0007669"/>
    <property type="project" value="InterPro"/>
</dbReference>
<evidence type="ECO:0000313" key="16">
    <source>
        <dbReference type="EMBL" id="VVD98565.1"/>
    </source>
</evidence>
<evidence type="ECO:0000256" key="11">
    <source>
        <dbReference type="ARBA" id="ARBA00033245"/>
    </source>
</evidence>
<dbReference type="InterPro" id="IPR028055">
    <property type="entry name" value="YidC/Oxa/ALB_C"/>
</dbReference>
<feature type="domain" description="Membrane insertase YidC N-terminal" evidence="15">
    <location>
        <begin position="82"/>
        <end position="352"/>
    </location>
</feature>
<gene>
    <name evidence="13" type="primary">yidC</name>
    <name evidence="16" type="ORF">PNO31109_01992</name>
</gene>
<reference evidence="16 17" key="1">
    <citation type="submission" date="2019-08" db="EMBL/GenBank/DDBJ databases">
        <authorList>
            <person name="Peeters C."/>
        </authorList>
    </citation>
    <scope>NUCLEOTIDE SEQUENCE [LARGE SCALE GENOMIC DNA]</scope>
    <source>
        <strain evidence="16 17">LMG 31109</strain>
    </source>
</reference>
<dbReference type="InterPro" id="IPR038221">
    <property type="entry name" value="YidC_periplasmic_sf"/>
</dbReference>
<evidence type="ECO:0000256" key="8">
    <source>
        <dbReference type="ARBA" id="ARBA00022989"/>
    </source>
</evidence>